<dbReference type="AlphaFoldDB" id="A0A1G4J5W3"/>
<dbReference type="EMBL" id="LT598454">
    <property type="protein sequence ID" value="SCU85222.1"/>
    <property type="molecule type" value="Genomic_DNA"/>
</dbReference>
<name>A0A1G4J5W3_9SACH</name>
<evidence type="ECO:0000313" key="2">
    <source>
        <dbReference type="EMBL" id="SCU85222.1"/>
    </source>
</evidence>
<dbReference type="Proteomes" id="UP000190274">
    <property type="component" value="Chromosome D"/>
</dbReference>
<evidence type="ECO:0000256" key="1">
    <source>
        <dbReference type="SAM" id="MobiDB-lite"/>
    </source>
</evidence>
<dbReference type="GO" id="GO:0003729">
    <property type="term" value="F:mRNA binding"/>
    <property type="evidence" value="ECO:0007669"/>
    <property type="project" value="InterPro"/>
</dbReference>
<dbReference type="Pfam" id="PF19097">
    <property type="entry name" value="Snu56_snRNP"/>
    <property type="match status" value="1"/>
</dbReference>
<feature type="region of interest" description="Disordered" evidence="1">
    <location>
        <begin position="265"/>
        <end position="330"/>
    </location>
</feature>
<sequence length="461" mass="51464">MGVKKRPLSTDNGSRISTKRADSYDSNSLLSAFKSLGRKRPGIQQVIRKSSVFVPITDTDIQFYQHSKLANEIKEDTLQFVHHQDGLAYICIQDFSALELALALGFILGNKGKRWFAKENKDSMVVPRKVPLRGSFYIHKTCKVNQKTNDIPDGITISKYIQLNDFIEISIEQYGVGPLMDAIIKLSIGMVFRKSPAQVNCEFSNSLRESKLRSQIAMTTVPFLDKNLLIDEDELFKSNGPALQKSQDLLNAYVNSLREYNEAIPTLEKGDKNASRASPQPVVTKKAPAPASTSRYSGTRSVGQSTSRYGMPNGGSAGNNNGRTLNPQSRSLTSNYLTQEQVKEYSIATVKASIEAVQSKSPYQILKTYIKFPRHDYIDLLYDKLHDMRQETNCNVVVMNLNNVHESTSWFDSLDVAKHMENAKITSVPHPSTVRVVSIGGIGEHNVKALRLLLDVLNTKV</sequence>
<keyword evidence="3" id="KW-1185">Reference proteome</keyword>
<organism evidence="2 3">
    <name type="scientific">Lachancea dasiensis</name>
    <dbReference type="NCBI Taxonomy" id="1072105"/>
    <lineage>
        <taxon>Eukaryota</taxon>
        <taxon>Fungi</taxon>
        <taxon>Dikarya</taxon>
        <taxon>Ascomycota</taxon>
        <taxon>Saccharomycotina</taxon>
        <taxon>Saccharomycetes</taxon>
        <taxon>Saccharomycetales</taxon>
        <taxon>Saccharomycetaceae</taxon>
        <taxon>Lachancea</taxon>
    </lineage>
</organism>
<feature type="region of interest" description="Disordered" evidence="1">
    <location>
        <begin position="1"/>
        <end position="20"/>
    </location>
</feature>
<dbReference type="GO" id="GO:0000398">
    <property type="term" value="P:mRNA splicing, via spliceosome"/>
    <property type="evidence" value="ECO:0007669"/>
    <property type="project" value="InterPro"/>
</dbReference>
<dbReference type="STRING" id="1266660.A0A1G4J5W3"/>
<feature type="compositionally biased region" description="Polar residues" evidence="1">
    <location>
        <begin position="318"/>
        <end position="330"/>
    </location>
</feature>
<reference evidence="2 3" key="1">
    <citation type="submission" date="2016-03" db="EMBL/GenBank/DDBJ databases">
        <authorList>
            <person name="Devillers H."/>
        </authorList>
    </citation>
    <scope>NUCLEOTIDE SEQUENCE [LARGE SCALE GENOMIC DNA]</scope>
    <source>
        <strain evidence="2">CBS 10888</strain>
    </source>
</reference>
<dbReference type="OrthoDB" id="4034976at2759"/>
<dbReference type="InterPro" id="IPR043954">
    <property type="entry name" value="Snu56_snRNP"/>
</dbReference>
<proteinExistence type="predicted"/>
<accession>A0A1G4J5W3</accession>
<feature type="compositionally biased region" description="Polar residues" evidence="1">
    <location>
        <begin position="291"/>
        <end position="308"/>
    </location>
</feature>
<protein>
    <submittedName>
        <fullName evidence="2">LADA_0D06326g1_1</fullName>
    </submittedName>
</protein>
<gene>
    <name evidence="2" type="ORF">LADA_0D06326G</name>
</gene>
<evidence type="ECO:0000313" key="3">
    <source>
        <dbReference type="Proteomes" id="UP000190274"/>
    </source>
</evidence>